<comment type="caution">
    <text evidence="2">The sequence shown here is derived from an EMBL/GenBank/DDBJ whole genome shotgun (WGS) entry which is preliminary data.</text>
</comment>
<evidence type="ECO:0000313" key="3">
    <source>
        <dbReference type="Proteomes" id="UP001444661"/>
    </source>
</evidence>
<feature type="compositionally biased region" description="Basic and acidic residues" evidence="1">
    <location>
        <begin position="496"/>
        <end position="529"/>
    </location>
</feature>
<reference evidence="2 3" key="1">
    <citation type="submission" date="2023-01" db="EMBL/GenBank/DDBJ databases">
        <title>Analysis of 21 Apiospora genomes using comparative genomics revels a genus with tremendous synthesis potential of carbohydrate active enzymes and secondary metabolites.</title>
        <authorList>
            <person name="Sorensen T."/>
        </authorList>
    </citation>
    <scope>NUCLEOTIDE SEQUENCE [LARGE SCALE GENOMIC DNA]</scope>
    <source>
        <strain evidence="2 3">CBS 33761</strain>
    </source>
</reference>
<name>A0ABR1RN03_9PEZI</name>
<proteinExistence type="predicted"/>
<organism evidence="2 3">
    <name type="scientific">Apiospora rasikravindrae</name>
    <dbReference type="NCBI Taxonomy" id="990691"/>
    <lineage>
        <taxon>Eukaryota</taxon>
        <taxon>Fungi</taxon>
        <taxon>Dikarya</taxon>
        <taxon>Ascomycota</taxon>
        <taxon>Pezizomycotina</taxon>
        <taxon>Sordariomycetes</taxon>
        <taxon>Xylariomycetidae</taxon>
        <taxon>Amphisphaeriales</taxon>
        <taxon>Apiosporaceae</taxon>
        <taxon>Apiospora</taxon>
    </lineage>
</organism>
<feature type="compositionally biased region" description="Low complexity" evidence="1">
    <location>
        <begin position="479"/>
        <end position="493"/>
    </location>
</feature>
<sequence>MTTQGPESVQNSFMNALRKKAKFSCPISGCQAEVVDAENQAKQHISQYHPELLEHKTISEASREWRREPSPAPRSRARLRDEFDRTTQVGKLLSPSDSDPSSRRIRGHRNEHTEPLPSTRLRPTSSDQDDLKVSNDPDADAYIPRPKTRPIDHLQLVAEVKGIYAGLVMVESKCIEVDNPQKTQIDAKLNNEQWQALIELHRALLHEHHDFFLASQYPTASSSLRRLGKKYYMPGRMWKHGKHASDSVPNTSVSELQVLASKRRGRGARRNTAYWKSRIQDPMVVGSYHALRILAPLTEILQDFFEARDCLFEDSNGKLLVPALADLDSKLKSSRPTDDLIMSATYAKQIGRYDDISTEFEDPGLLDVSGQQTPMRGILKDVAFRLKGCSTTFRRDFYVSDLVGNGALAGADIVFGAKFMRDHFAMLFQRLYEGAISVSTGLKSMFIQAIDNSSNFFEAQLQALLNRVRSGAGNVSETASSACSGSGSWAVWGSKKKQDAKERKEREKREEEQRQQSARLESRRLELEAAVHGNNAGPHGQGPIGTSGSPQASSSPR</sequence>
<protein>
    <recommendedName>
        <fullName evidence="4">C2H2-type domain-containing protein</fullName>
    </recommendedName>
</protein>
<feature type="compositionally biased region" description="Polar residues" evidence="1">
    <location>
        <begin position="546"/>
        <end position="557"/>
    </location>
</feature>
<evidence type="ECO:0000313" key="2">
    <source>
        <dbReference type="EMBL" id="KAK8016227.1"/>
    </source>
</evidence>
<dbReference type="Proteomes" id="UP001444661">
    <property type="component" value="Unassembled WGS sequence"/>
</dbReference>
<feature type="region of interest" description="Disordered" evidence="1">
    <location>
        <begin position="59"/>
        <end position="146"/>
    </location>
</feature>
<feature type="compositionally biased region" description="Basic and acidic residues" evidence="1">
    <location>
        <begin position="59"/>
        <end position="69"/>
    </location>
</feature>
<feature type="region of interest" description="Disordered" evidence="1">
    <location>
        <begin position="476"/>
        <end position="557"/>
    </location>
</feature>
<accession>A0ABR1RN03</accession>
<dbReference type="EMBL" id="JAQQWK010000014">
    <property type="protein sequence ID" value="KAK8016227.1"/>
    <property type="molecule type" value="Genomic_DNA"/>
</dbReference>
<evidence type="ECO:0008006" key="4">
    <source>
        <dbReference type="Google" id="ProtNLM"/>
    </source>
</evidence>
<keyword evidence="3" id="KW-1185">Reference proteome</keyword>
<evidence type="ECO:0000256" key="1">
    <source>
        <dbReference type="SAM" id="MobiDB-lite"/>
    </source>
</evidence>
<gene>
    <name evidence="2" type="ORF">PG993_014416</name>
</gene>